<name>A0A3S5AA80_9PLAT</name>
<accession>A0A3S5AA80</accession>
<feature type="compositionally biased region" description="Low complexity" evidence="1">
    <location>
        <begin position="124"/>
        <end position="143"/>
    </location>
</feature>
<keyword evidence="3" id="KW-1185">Reference proteome</keyword>
<feature type="region of interest" description="Disordered" evidence="1">
    <location>
        <begin position="169"/>
        <end position="193"/>
    </location>
</feature>
<evidence type="ECO:0000256" key="1">
    <source>
        <dbReference type="SAM" id="MobiDB-lite"/>
    </source>
</evidence>
<feature type="compositionally biased region" description="Low complexity" evidence="1">
    <location>
        <begin position="169"/>
        <end position="191"/>
    </location>
</feature>
<evidence type="ECO:0000313" key="2">
    <source>
        <dbReference type="EMBL" id="VEL18805.1"/>
    </source>
</evidence>
<dbReference type="AlphaFoldDB" id="A0A3S5AA80"/>
<reference evidence="2" key="1">
    <citation type="submission" date="2018-11" db="EMBL/GenBank/DDBJ databases">
        <authorList>
            <consortium name="Pathogen Informatics"/>
        </authorList>
    </citation>
    <scope>NUCLEOTIDE SEQUENCE</scope>
</reference>
<evidence type="ECO:0000313" key="3">
    <source>
        <dbReference type="Proteomes" id="UP000784294"/>
    </source>
</evidence>
<dbReference type="Proteomes" id="UP000784294">
    <property type="component" value="Unassembled WGS sequence"/>
</dbReference>
<gene>
    <name evidence="2" type="ORF">PXEA_LOCUS12245</name>
</gene>
<organism evidence="2 3">
    <name type="scientific">Protopolystoma xenopodis</name>
    <dbReference type="NCBI Taxonomy" id="117903"/>
    <lineage>
        <taxon>Eukaryota</taxon>
        <taxon>Metazoa</taxon>
        <taxon>Spiralia</taxon>
        <taxon>Lophotrochozoa</taxon>
        <taxon>Platyhelminthes</taxon>
        <taxon>Monogenea</taxon>
        <taxon>Polyopisthocotylea</taxon>
        <taxon>Polystomatidea</taxon>
        <taxon>Polystomatidae</taxon>
        <taxon>Protopolystoma</taxon>
    </lineage>
</organism>
<sequence>MLRPLGVGLHAPLELYRQGLEGHRTVDQASSAEEKFGRTQLATRRTWRARPPIDAGVREANADSLKATQTWLGADADARVTGSAGLSLRAGDCLLFGEEAKKPASCQLTERSWLKQHQLSWEPGSSTSTGTRSGEGEVTFGSPGPFGPGAEGAAGGLKAVISGRLSKASTSFNTSSPSAVSSSSSSSTSESFDPPMNALVQLAHSLSINTTATGTVPATTILSSSTLEASIDSGHNGGDKSVRSPQTVVASSLAETQGTGIGPTDNASIGPARSISELAAITRAGWKPREVRSPGVLRPATPLLPEAQLGPAAASMGPDMQGCRKTIGTRLNASHLEGSKVGTALGESGDSQQLRVLRPPCVPQLGWRSQQDGTLCYTAYARFEDAGIPLSGRENREATRLSAGYAGGITASTSSGLSCSSPSLQASAMAQWQALRQRYARPLLGLKRRFRCTVQLPPRVLYYRGIYVHLLTITGPTRADILRCRNALPSRLAKALITARDKWEDIGTSVGNGGHGGSCGVVIGAGGAGFK</sequence>
<dbReference type="OrthoDB" id="6224602at2759"/>
<dbReference type="EMBL" id="CAAALY010038746">
    <property type="protein sequence ID" value="VEL18805.1"/>
    <property type="molecule type" value="Genomic_DNA"/>
</dbReference>
<feature type="region of interest" description="Disordered" evidence="1">
    <location>
        <begin position="119"/>
        <end position="152"/>
    </location>
</feature>
<proteinExistence type="predicted"/>
<protein>
    <submittedName>
        <fullName evidence="2">Uncharacterized protein</fullName>
    </submittedName>
</protein>
<comment type="caution">
    <text evidence="2">The sequence shown here is derived from an EMBL/GenBank/DDBJ whole genome shotgun (WGS) entry which is preliminary data.</text>
</comment>